<accession>A0ABS9L7P1</accession>
<gene>
    <name evidence="1" type="ORF">LVY72_12365</name>
</gene>
<evidence type="ECO:0000313" key="1">
    <source>
        <dbReference type="EMBL" id="MCG2622697.1"/>
    </source>
</evidence>
<evidence type="ECO:0008006" key="3">
    <source>
        <dbReference type="Google" id="ProtNLM"/>
    </source>
</evidence>
<protein>
    <recommendedName>
        <fullName evidence="3">Transposase</fullName>
    </recommendedName>
</protein>
<sequence length="100" mass="11952">MNKVDASRAAGIFASKYPRWHPDFDVEPVTRPSYNREPYVRVRMEMEAVNGKAIAWTRNYVQVKWQDHDLSVEIRWVPASWVKRISRDESIWRDPYDIVD</sequence>
<dbReference type="EMBL" id="JAKLTQ010000008">
    <property type="protein sequence ID" value="MCG2622697.1"/>
    <property type="molecule type" value="Genomic_DNA"/>
</dbReference>
<evidence type="ECO:0000313" key="2">
    <source>
        <dbReference type="Proteomes" id="UP001165368"/>
    </source>
</evidence>
<dbReference type="RefSeq" id="WP_237821257.1">
    <property type="nucleotide sequence ID" value="NZ_JAKLTQ010000008.1"/>
</dbReference>
<proteinExistence type="predicted"/>
<keyword evidence="2" id="KW-1185">Reference proteome</keyword>
<reference evidence="1" key="1">
    <citation type="submission" date="2022-01" db="EMBL/GenBank/DDBJ databases">
        <authorList>
            <person name="Jo J.-H."/>
            <person name="Im W.-T."/>
        </authorList>
    </citation>
    <scope>NUCLEOTIDE SEQUENCE</scope>
    <source>
        <strain evidence="1">I2-34</strain>
    </source>
</reference>
<dbReference type="Proteomes" id="UP001165368">
    <property type="component" value="Unassembled WGS sequence"/>
</dbReference>
<name>A0ABS9L7P1_9MICC</name>
<comment type="caution">
    <text evidence="1">The sequence shown here is derived from an EMBL/GenBank/DDBJ whole genome shotgun (WGS) entry which is preliminary data.</text>
</comment>
<organism evidence="1 2">
    <name type="scientific">Arthrobacter hankyongi</name>
    <dbReference type="NCBI Taxonomy" id="2904801"/>
    <lineage>
        <taxon>Bacteria</taxon>
        <taxon>Bacillati</taxon>
        <taxon>Actinomycetota</taxon>
        <taxon>Actinomycetes</taxon>
        <taxon>Micrococcales</taxon>
        <taxon>Micrococcaceae</taxon>
        <taxon>Arthrobacter</taxon>
    </lineage>
</organism>